<dbReference type="RefSeq" id="WP_145082195.1">
    <property type="nucleotide sequence ID" value="NZ_DAMBUX010000001.1"/>
</dbReference>
<evidence type="ECO:0000256" key="1">
    <source>
        <dbReference type="HAMAP-Rule" id="MF_01448"/>
    </source>
</evidence>
<organism evidence="2 3">
    <name type="scientific">Sedimentibacter saalensis</name>
    <dbReference type="NCBI Taxonomy" id="130788"/>
    <lineage>
        <taxon>Bacteria</taxon>
        <taxon>Bacillati</taxon>
        <taxon>Bacillota</taxon>
        <taxon>Tissierellia</taxon>
        <taxon>Sedimentibacter</taxon>
    </lineage>
</organism>
<dbReference type="InterPro" id="IPR009711">
    <property type="entry name" value="UPF0473"/>
</dbReference>
<gene>
    <name evidence="2" type="ORF">LY60_01631</name>
</gene>
<proteinExistence type="inferred from homology"/>
<sequence>MSEDKDLFGCNCSDDEGCDCNDEGCGCGCGDHDEEIMTITLEDGTEVECAIIAIFPVEDKDYIALLPLENQEDGEVFLYGFEEYEDGSFELLSIESDDEYEQVTKAFDEILDEAEIDELLDDEEEDEDK</sequence>
<comment type="similarity">
    <text evidence="1">Belongs to the UPF0473 family.</text>
</comment>
<dbReference type="EMBL" id="VLKH01000004">
    <property type="protein sequence ID" value="TWH80371.1"/>
    <property type="molecule type" value="Genomic_DNA"/>
</dbReference>
<dbReference type="Proteomes" id="UP000315343">
    <property type="component" value="Unassembled WGS sequence"/>
</dbReference>
<dbReference type="HAMAP" id="MF_01448">
    <property type="entry name" value="UPF0473"/>
    <property type="match status" value="1"/>
</dbReference>
<comment type="caution">
    <text evidence="2">The sequence shown here is derived from an EMBL/GenBank/DDBJ whole genome shotgun (WGS) entry which is preliminary data.</text>
</comment>
<keyword evidence="3" id="KW-1185">Reference proteome</keyword>
<dbReference type="AlphaFoldDB" id="A0A562JB19"/>
<accession>A0A562JB19</accession>
<name>A0A562JB19_9FIRM</name>
<dbReference type="Pfam" id="PF06949">
    <property type="entry name" value="DUF1292"/>
    <property type="match status" value="1"/>
</dbReference>
<evidence type="ECO:0000313" key="3">
    <source>
        <dbReference type="Proteomes" id="UP000315343"/>
    </source>
</evidence>
<protein>
    <recommendedName>
        <fullName evidence="1">UPF0473 protein LY60_01631</fullName>
    </recommendedName>
</protein>
<dbReference type="OrthoDB" id="9796509at2"/>
<evidence type="ECO:0000313" key="2">
    <source>
        <dbReference type="EMBL" id="TWH80371.1"/>
    </source>
</evidence>
<reference evidence="2 3" key="1">
    <citation type="submission" date="2019-07" db="EMBL/GenBank/DDBJ databases">
        <title>Genomic Encyclopedia of Type Strains, Phase I: the one thousand microbial genomes (KMG-I) project.</title>
        <authorList>
            <person name="Kyrpides N."/>
        </authorList>
    </citation>
    <scope>NUCLEOTIDE SEQUENCE [LARGE SCALE GENOMIC DNA]</scope>
    <source>
        <strain evidence="2 3">DSM 13558</strain>
    </source>
</reference>